<dbReference type="InterPro" id="IPR052016">
    <property type="entry name" value="Bact_Sigma-Reg"/>
</dbReference>
<keyword evidence="1" id="KW-0378">Hydrolase</keyword>
<dbReference type="InterPro" id="IPR029016">
    <property type="entry name" value="GAF-like_dom_sf"/>
</dbReference>
<dbReference type="PROSITE" id="PS50006">
    <property type="entry name" value="FHA_DOMAIN"/>
    <property type="match status" value="1"/>
</dbReference>
<name>A0A3E2BMK1_9BACT</name>
<evidence type="ECO:0000313" key="4">
    <source>
        <dbReference type="Proteomes" id="UP000257323"/>
    </source>
</evidence>
<dbReference type="SUPFAM" id="SSF49879">
    <property type="entry name" value="SMAD/FHA domain"/>
    <property type="match status" value="1"/>
</dbReference>
<organism evidence="3 4">
    <name type="scientific">Candidatus Saccharicenans subterraneus</name>
    <dbReference type="NCBI Taxonomy" id="2508984"/>
    <lineage>
        <taxon>Bacteria</taxon>
        <taxon>Candidatus Aminicenantota</taxon>
        <taxon>Candidatus Aminicenantia</taxon>
        <taxon>Candidatus Aminicenantales</taxon>
        <taxon>Candidatus Saccharicenantaceae</taxon>
        <taxon>Candidatus Saccharicenans</taxon>
    </lineage>
</organism>
<dbReference type="Pfam" id="PF00498">
    <property type="entry name" value="FHA"/>
    <property type="match status" value="1"/>
</dbReference>
<dbReference type="PANTHER" id="PTHR43156:SF2">
    <property type="entry name" value="STAGE II SPORULATION PROTEIN E"/>
    <property type="match status" value="1"/>
</dbReference>
<accession>A0A3E2BMK1</accession>
<dbReference type="Pfam" id="PF01590">
    <property type="entry name" value="GAF"/>
    <property type="match status" value="1"/>
</dbReference>
<dbReference type="InterPro" id="IPR000253">
    <property type="entry name" value="FHA_dom"/>
</dbReference>
<dbReference type="Pfam" id="PF07228">
    <property type="entry name" value="SpoIIE"/>
    <property type="match status" value="1"/>
</dbReference>
<dbReference type="GO" id="GO:0016791">
    <property type="term" value="F:phosphatase activity"/>
    <property type="evidence" value="ECO:0007669"/>
    <property type="project" value="TreeGrafter"/>
</dbReference>
<evidence type="ECO:0000313" key="3">
    <source>
        <dbReference type="EMBL" id="RFT15959.1"/>
    </source>
</evidence>
<feature type="domain" description="FHA" evidence="2">
    <location>
        <begin position="23"/>
        <end position="72"/>
    </location>
</feature>
<dbReference type="Gene3D" id="3.60.40.10">
    <property type="entry name" value="PPM-type phosphatase domain"/>
    <property type="match status" value="1"/>
</dbReference>
<dbReference type="SUPFAM" id="SSF55781">
    <property type="entry name" value="GAF domain-like"/>
    <property type="match status" value="1"/>
</dbReference>
<dbReference type="SMART" id="SM00240">
    <property type="entry name" value="FHA"/>
    <property type="match status" value="1"/>
</dbReference>
<dbReference type="SMART" id="SM00065">
    <property type="entry name" value="GAF"/>
    <property type="match status" value="1"/>
</dbReference>
<reference evidence="3 4" key="1">
    <citation type="submission" date="2018-08" db="EMBL/GenBank/DDBJ databases">
        <title>Genome analysis of the thermophilic bacterium of the candidate phylum Aminicenantes from deep subsurface aquifer revealed its physiology and ecological role.</title>
        <authorList>
            <person name="Kadnikov V.V."/>
            <person name="Mardanov A.V."/>
            <person name="Beletsky A.V."/>
            <person name="Karnachuk O.V."/>
            <person name="Ravin N.V."/>
        </authorList>
    </citation>
    <scope>NUCLEOTIDE SEQUENCE [LARGE SCALE GENOMIC DNA]</scope>
    <source>
        <strain evidence="3">BY38</strain>
    </source>
</reference>
<dbReference type="InterPro" id="IPR001932">
    <property type="entry name" value="PPM-type_phosphatase-like_dom"/>
</dbReference>
<dbReference type="Gene3D" id="2.60.200.20">
    <property type="match status" value="1"/>
</dbReference>
<dbReference type="InterPro" id="IPR036457">
    <property type="entry name" value="PPM-type-like_dom_sf"/>
</dbReference>
<dbReference type="Gene3D" id="3.30.450.40">
    <property type="match status" value="1"/>
</dbReference>
<sequence>MPHLFIYPKKGEATVFELADKQVSIGRLPDNDIVIEDPYASGHHAYIVSRESGYAIRDNLSKNGTFVNGRKISGETPLRRGDEICIGSTRIFFDKESTTSVEMTDEQLPASAVQSVIQINKILPPTDTATIKKEQSIIPELEKLKLDYRFFPVLTQVSQALILHKPIDELLEEIMDLICQTLPMDRAILMLQEGSPPDLVPKVVRIADPTLMSQKIQVSRCILDMVLAKNSSVLTIDAQVDPRFQASESIIQTNTHSAMCVPLWNNREIIGVIYADRIFHLDRFSEEDLKLLTLLSNLAAIKIENAKLIQQAIEKEKMERELALASQIQKNLLPGKNPECENYDIAGYNLTCYQVGGDYYDFIEITPDRLAILIADVSGKGVSAALLMASLRAAIHAELGPDYRLEALASRLNDFVHRSSSSSNFITFFLMDMEKKTGDIRYINAGHNPPLIIGRKGQIARLESCGFCLGMFPSVEYEPCAARLEAGQVAILYTDGITESRNKNKEEFGEDRLVRATQKFIDLPAQKMIESILAEVDRFSEGLEPDDDRTLVIIKRTAGPQ</sequence>
<proteinExistence type="predicted"/>
<comment type="caution">
    <text evidence="3">The sequence shown here is derived from an EMBL/GenBank/DDBJ whole genome shotgun (WGS) entry which is preliminary data.</text>
</comment>
<dbReference type="Proteomes" id="UP000257323">
    <property type="component" value="Unassembled WGS sequence"/>
</dbReference>
<dbReference type="InterPro" id="IPR008984">
    <property type="entry name" value="SMAD_FHA_dom_sf"/>
</dbReference>
<dbReference type="AlphaFoldDB" id="A0A3E2BMK1"/>
<dbReference type="InterPro" id="IPR003018">
    <property type="entry name" value="GAF"/>
</dbReference>
<dbReference type="EMBL" id="QUAH01000006">
    <property type="protein sequence ID" value="RFT15959.1"/>
    <property type="molecule type" value="Genomic_DNA"/>
</dbReference>
<evidence type="ECO:0000256" key="1">
    <source>
        <dbReference type="ARBA" id="ARBA00022801"/>
    </source>
</evidence>
<gene>
    <name evidence="3" type="ORF">OP8BY_2357</name>
</gene>
<dbReference type="CDD" id="cd00060">
    <property type="entry name" value="FHA"/>
    <property type="match status" value="1"/>
</dbReference>
<protein>
    <submittedName>
        <fullName evidence="3">Serine phosphatase RsbU, regulator of sigma subunit</fullName>
    </submittedName>
</protein>
<dbReference type="PANTHER" id="PTHR43156">
    <property type="entry name" value="STAGE II SPORULATION PROTEIN E-RELATED"/>
    <property type="match status" value="1"/>
</dbReference>
<dbReference type="SMART" id="SM00331">
    <property type="entry name" value="PP2C_SIG"/>
    <property type="match status" value="1"/>
</dbReference>
<evidence type="ECO:0000259" key="2">
    <source>
        <dbReference type="PROSITE" id="PS50006"/>
    </source>
</evidence>